<evidence type="ECO:0000313" key="2">
    <source>
        <dbReference type="Proteomes" id="UP000092445"/>
    </source>
</evidence>
<dbReference type="EnsemblMetazoa" id="GPAI045803-RA">
    <property type="protein sequence ID" value="GPAI045803-PA"/>
    <property type="gene ID" value="GPAI045803"/>
</dbReference>
<organism evidence="1 2">
    <name type="scientific">Glossina pallidipes</name>
    <name type="common">Tsetse fly</name>
    <dbReference type="NCBI Taxonomy" id="7398"/>
    <lineage>
        <taxon>Eukaryota</taxon>
        <taxon>Metazoa</taxon>
        <taxon>Ecdysozoa</taxon>
        <taxon>Arthropoda</taxon>
        <taxon>Hexapoda</taxon>
        <taxon>Insecta</taxon>
        <taxon>Pterygota</taxon>
        <taxon>Neoptera</taxon>
        <taxon>Endopterygota</taxon>
        <taxon>Diptera</taxon>
        <taxon>Brachycera</taxon>
        <taxon>Muscomorpha</taxon>
        <taxon>Hippoboscoidea</taxon>
        <taxon>Glossinidae</taxon>
        <taxon>Glossina</taxon>
    </lineage>
</organism>
<evidence type="ECO:0000313" key="1">
    <source>
        <dbReference type="EnsemblMetazoa" id="GPAI045803-PA"/>
    </source>
</evidence>
<dbReference type="AlphaFoldDB" id="A0A1B0AHC5"/>
<reference evidence="2" key="1">
    <citation type="submission" date="2014-03" db="EMBL/GenBank/DDBJ databases">
        <authorList>
            <person name="Aksoy S."/>
            <person name="Warren W."/>
            <person name="Wilson R.K."/>
        </authorList>
    </citation>
    <scope>NUCLEOTIDE SEQUENCE [LARGE SCALE GENOMIC DNA]</scope>
    <source>
        <strain evidence="2">IAEA</strain>
    </source>
</reference>
<dbReference type="VEuPathDB" id="VectorBase:GPAI045803"/>
<proteinExistence type="predicted"/>
<dbReference type="Proteomes" id="UP000092445">
    <property type="component" value="Unassembled WGS sequence"/>
</dbReference>
<keyword evidence="2" id="KW-1185">Reference proteome</keyword>
<sequence length="71" mass="7799">MTALEAITKTWYARLELQERSYKNLTNSYKNSSTNSKTSFTIITITTTTVTTLGPAKPNPSCAEHAQLAMG</sequence>
<name>A0A1B0AHC5_GLOPL</name>
<protein>
    <submittedName>
        <fullName evidence="1">Uncharacterized protein</fullName>
    </submittedName>
</protein>
<reference evidence="1" key="2">
    <citation type="submission" date="2020-05" db="UniProtKB">
        <authorList>
            <consortium name="EnsemblMetazoa"/>
        </authorList>
    </citation>
    <scope>IDENTIFICATION</scope>
    <source>
        <strain evidence="1">IAEA</strain>
    </source>
</reference>
<accession>A0A1B0AHC5</accession>